<dbReference type="Pfam" id="PF01510">
    <property type="entry name" value="Amidase_2"/>
    <property type="match status" value="1"/>
</dbReference>
<dbReference type="GO" id="GO:0071555">
    <property type="term" value="P:cell wall organization"/>
    <property type="evidence" value="ECO:0007669"/>
    <property type="project" value="UniProtKB-KW"/>
</dbReference>
<evidence type="ECO:0000256" key="1">
    <source>
        <dbReference type="ARBA" id="ARBA00001561"/>
    </source>
</evidence>
<evidence type="ECO:0000313" key="14">
    <source>
        <dbReference type="EMBL" id="EAV46465.1"/>
    </source>
</evidence>
<dbReference type="InterPro" id="IPR051206">
    <property type="entry name" value="NAMLAA_amidase_2"/>
</dbReference>
<gene>
    <name evidence="14" type="ORF">MB2181_00290</name>
</gene>
<dbReference type="GO" id="GO:0009253">
    <property type="term" value="P:peptidoglycan catabolic process"/>
    <property type="evidence" value="ECO:0007669"/>
    <property type="project" value="InterPro"/>
</dbReference>
<dbReference type="GO" id="GO:0005737">
    <property type="term" value="C:cytoplasm"/>
    <property type="evidence" value="ECO:0007669"/>
    <property type="project" value="UniProtKB-SubCell"/>
</dbReference>
<dbReference type="NCBIfam" id="NF008758">
    <property type="entry name" value="PRK11789.1"/>
    <property type="match status" value="1"/>
</dbReference>
<dbReference type="SMART" id="SM00644">
    <property type="entry name" value="Ami_2"/>
    <property type="match status" value="1"/>
</dbReference>
<dbReference type="PANTHER" id="PTHR30417:SF4">
    <property type="entry name" value="1,6-ANHYDRO-N-ACETYLMURAMYL-L-ALANINE AMIDASE AMPD"/>
    <property type="match status" value="1"/>
</dbReference>
<keyword evidence="6" id="KW-0963">Cytoplasm</keyword>
<dbReference type="GO" id="GO:0046872">
    <property type="term" value="F:metal ion binding"/>
    <property type="evidence" value="ECO:0007669"/>
    <property type="project" value="UniProtKB-KW"/>
</dbReference>
<accession>A0P4K5</accession>
<comment type="catalytic activity">
    <reaction evidence="1">
        <text>Hydrolyzes the link between N-acetylmuramoyl residues and L-amino acid residues in certain cell-wall glycopeptides.</text>
        <dbReference type="EC" id="3.5.1.28"/>
    </reaction>
</comment>
<keyword evidence="9" id="KW-0862">Zinc</keyword>
<reference evidence="14 15" key="1">
    <citation type="submission" date="2006-11" db="EMBL/GenBank/DDBJ databases">
        <authorList>
            <person name="Giovannoni S."/>
            <person name="Vergin K."/>
            <person name="Ferriera S."/>
            <person name="Johnson J."/>
            <person name="Kravitz S."/>
            <person name="Beeson K."/>
            <person name="Sutton G."/>
            <person name="Rogers Y.-H."/>
            <person name="Friedman R."/>
            <person name="Frazier M."/>
            <person name="Venter J.C."/>
        </authorList>
    </citation>
    <scope>NUCLEOTIDE SEQUENCE [LARGE SCALE GENOMIC DNA]</scope>
    <source>
        <strain evidence="14 15">HTCC2181</strain>
    </source>
</reference>
<comment type="caution">
    <text evidence="14">The sequence shown here is derived from an EMBL/GenBank/DDBJ whole genome shotgun (WGS) entry which is preliminary data.</text>
</comment>
<dbReference type="InterPro" id="IPR036505">
    <property type="entry name" value="Amidase/PGRP_sf"/>
</dbReference>
<evidence type="ECO:0000256" key="8">
    <source>
        <dbReference type="ARBA" id="ARBA00022801"/>
    </source>
</evidence>
<keyword evidence="15" id="KW-1185">Reference proteome</keyword>
<dbReference type="Gene3D" id="3.40.80.10">
    <property type="entry name" value="Peptidoglycan recognition protein-like"/>
    <property type="match status" value="1"/>
</dbReference>
<evidence type="ECO:0000256" key="7">
    <source>
        <dbReference type="ARBA" id="ARBA00022723"/>
    </source>
</evidence>
<evidence type="ECO:0000256" key="11">
    <source>
        <dbReference type="ARBA" id="ARBA00039257"/>
    </source>
</evidence>
<evidence type="ECO:0000256" key="3">
    <source>
        <dbReference type="ARBA" id="ARBA00004496"/>
    </source>
</evidence>
<evidence type="ECO:0000256" key="4">
    <source>
        <dbReference type="ARBA" id="ARBA00007553"/>
    </source>
</evidence>
<dbReference type="PANTHER" id="PTHR30417">
    <property type="entry name" value="N-ACETYLMURAMOYL-L-ALANINE AMIDASE AMID"/>
    <property type="match status" value="1"/>
</dbReference>
<dbReference type="OrthoDB" id="9794842at2"/>
<keyword evidence="7" id="KW-0479">Metal-binding</keyword>
<organism evidence="14 15">
    <name type="scientific">Methylophilales bacterium HTCC2181</name>
    <dbReference type="NCBI Taxonomy" id="383631"/>
    <lineage>
        <taxon>Bacteria</taxon>
        <taxon>Pseudomonadati</taxon>
        <taxon>Pseudomonadota</taxon>
        <taxon>Betaproteobacteria</taxon>
        <taxon>Nitrosomonadales</taxon>
        <taxon>OM43 clade</taxon>
    </lineage>
</organism>
<comment type="subcellular location">
    <subcellularLocation>
        <location evidence="3">Cytoplasm</location>
    </subcellularLocation>
</comment>
<dbReference type="SUPFAM" id="SSF55846">
    <property type="entry name" value="N-acetylmuramoyl-L-alanine amidase-like"/>
    <property type="match status" value="1"/>
</dbReference>
<dbReference type="EC" id="3.5.1.28" evidence="5"/>
<evidence type="ECO:0000256" key="2">
    <source>
        <dbReference type="ARBA" id="ARBA00001947"/>
    </source>
</evidence>
<comment type="similarity">
    <text evidence="4">Belongs to the N-acetylmuramoyl-L-alanine amidase 2 family.</text>
</comment>
<dbReference type="AlphaFoldDB" id="A0P4K5"/>
<dbReference type="CDD" id="cd06583">
    <property type="entry name" value="PGRP"/>
    <property type="match status" value="1"/>
</dbReference>
<dbReference type="GO" id="GO:0009254">
    <property type="term" value="P:peptidoglycan turnover"/>
    <property type="evidence" value="ECO:0007669"/>
    <property type="project" value="TreeGrafter"/>
</dbReference>
<dbReference type="GO" id="GO:0008745">
    <property type="term" value="F:N-acetylmuramoyl-L-alanine amidase activity"/>
    <property type="evidence" value="ECO:0007669"/>
    <property type="project" value="UniProtKB-EC"/>
</dbReference>
<comment type="cofactor">
    <cofactor evidence="2">
        <name>Zn(2+)</name>
        <dbReference type="ChEBI" id="CHEBI:29105"/>
    </cofactor>
</comment>
<evidence type="ECO:0000313" key="15">
    <source>
        <dbReference type="Proteomes" id="UP000054262"/>
    </source>
</evidence>
<name>A0P4K5_9PROT</name>
<evidence type="ECO:0000256" key="9">
    <source>
        <dbReference type="ARBA" id="ARBA00022833"/>
    </source>
</evidence>
<keyword evidence="8" id="KW-0378">Hydrolase</keyword>
<dbReference type="Proteomes" id="UP000054262">
    <property type="component" value="Unassembled WGS sequence"/>
</dbReference>
<evidence type="ECO:0000256" key="5">
    <source>
        <dbReference type="ARBA" id="ARBA00011901"/>
    </source>
</evidence>
<evidence type="ECO:0000256" key="6">
    <source>
        <dbReference type="ARBA" id="ARBA00022490"/>
    </source>
</evidence>
<feature type="domain" description="N-acetylmuramoyl-L-alanine amidase" evidence="13">
    <location>
        <begin position="24"/>
        <end position="172"/>
    </location>
</feature>
<protein>
    <recommendedName>
        <fullName evidence="11">1,6-anhydro-N-acetylmuramyl-L-alanine amidase AmpD</fullName>
        <ecNumber evidence="5">3.5.1.28</ecNumber>
    </recommendedName>
    <alternativeName>
        <fullName evidence="12">N-acetylmuramoyl-L-alanine amidase</fullName>
    </alternativeName>
</protein>
<sequence>MISCSDIFKINKQGFVKDIKLVKSPNFDNRPNETEITLLVIHNISLPPGIYGGKFIENFFTNSLDPTIDPFFYKIKDIKVSAHFVIERTGSLIQYVSAVKRAWHAGESFWNGRSDCNDYSIGIELEGSDNIEYTDIQYAKLNALIECLTEAYPIKDVVGHSDIAPKRKTDPGPSFRWDKIKLFKKT</sequence>
<proteinExistence type="inferred from homology"/>
<evidence type="ECO:0000256" key="10">
    <source>
        <dbReference type="ARBA" id="ARBA00023316"/>
    </source>
</evidence>
<evidence type="ECO:0000259" key="13">
    <source>
        <dbReference type="SMART" id="SM00644"/>
    </source>
</evidence>
<evidence type="ECO:0000256" key="12">
    <source>
        <dbReference type="ARBA" id="ARBA00042615"/>
    </source>
</evidence>
<keyword evidence="10" id="KW-0961">Cell wall biogenesis/degradation</keyword>
<dbReference type="EMBL" id="AAUX01000001">
    <property type="protein sequence ID" value="EAV46465.1"/>
    <property type="molecule type" value="Genomic_DNA"/>
</dbReference>
<dbReference type="InterPro" id="IPR002502">
    <property type="entry name" value="Amidase_domain"/>
</dbReference>